<feature type="region of interest" description="Disordered" evidence="3">
    <location>
        <begin position="1"/>
        <end position="39"/>
    </location>
</feature>
<reference evidence="4" key="2">
    <citation type="submission" date="2022-06" db="UniProtKB">
        <authorList>
            <consortium name="EnsemblMetazoa"/>
        </authorList>
    </citation>
    <scope>IDENTIFICATION</scope>
    <source>
        <strain evidence="4">PS312</strain>
    </source>
</reference>
<organism evidence="4 5">
    <name type="scientific">Pristionchus pacificus</name>
    <name type="common">Parasitic nematode worm</name>
    <dbReference type="NCBI Taxonomy" id="54126"/>
    <lineage>
        <taxon>Eukaryota</taxon>
        <taxon>Metazoa</taxon>
        <taxon>Ecdysozoa</taxon>
        <taxon>Nematoda</taxon>
        <taxon>Chromadorea</taxon>
        <taxon>Rhabditida</taxon>
        <taxon>Rhabditina</taxon>
        <taxon>Diplogasteromorpha</taxon>
        <taxon>Diplogasteroidea</taxon>
        <taxon>Neodiplogasteridae</taxon>
        <taxon>Pristionchus</taxon>
    </lineage>
</organism>
<feature type="compositionally biased region" description="Basic residues" evidence="3">
    <location>
        <begin position="65"/>
        <end position="80"/>
    </location>
</feature>
<feature type="region of interest" description="Disordered" evidence="3">
    <location>
        <begin position="186"/>
        <end position="218"/>
    </location>
</feature>
<evidence type="ECO:0000256" key="3">
    <source>
        <dbReference type="SAM" id="MobiDB-lite"/>
    </source>
</evidence>
<dbReference type="GO" id="GO:0005730">
    <property type="term" value="C:nucleolus"/>
    <property type="evidence" value="ECO:0007669"/>
    <property type="project" value="EnsemblMetazoa"/>
</dbReference>
<feature type="compositionally biased region" description="Basic and acidic residues" evidence="3">
    <location>
        <begin position="7"/>
        <end position="22"/>
    </location>
</feature>
<name>A0A2A6CDQ8_PRIPA</name>
<dbReference type="GO" id="GO:0040011">
    <property type="term" value="P:locomotion"/>
    <property type="evidence" value="ECO:0007669"/>
    <property type="project" value="EnsemblMetazoa"/>
</dbReference>
<feature type="compositionally biased region" description="Acidic residues" evidence="3">
    <location>
        <begin position="86"/>
        <end position="97"/>
    </location>
</feature>
<dbReference type="InterPro" id="IPR012916">
    <property type="entry name" value="RED_N"/>
</dbReference>
<sequence>METGNLRNEDFRKLLTQKRTEAPKPTGGAGDKKDKPKSELDFSLLSLPLDRVHAAFSHKQAAKQQYKKKGGHGHKHKKEKKKTEEGGEEEEDEEDEDERLKEILKNYRDRALERRTKGDEPEMDPQLAAAYRAVPGDRRAVFDAAMKRQQAIEESKYLGGDMEHTHLVKGLDYSLLHKVRAEITKTRQDEPVDEDEELEAALSTRRPERREEDEKQPESLMARNIQRILFKNEIPLRNELFGKGRMAYVVELDDEASDVPTTLLRSLHDCPVTDSNATVNANNMLISKLTQVLSYLRTDSKKGKGRATRDDFVTDEDRSKAAGASIYDDAGEYVPKREKDEKRAERDRDGGEKKRDYFGEGRKDDRRDRHRDDRDKRKDDNRSKEEKERERRRWARCYYDFLCSCA</sequence>
<dbReference type="EnsemblMetazoa" id="PPA32363.1">
    <property type="protein sequence ID" value="PPA32363.1"/>
    <property type="gene ID" value="WBGene00205224"/>
</dbReference>
<dbReference type="GO" id="GO:0000381">
    <property type="term" value="P:regulation of alternative mRNA splicing, via spliceosome"/>
    <property type="evidence" value="ECO:0007669"/>
    <property type="project" value="EnsemblMetazoa"/>
</dbReference>
<evidence type="ECO:0000256" key="1">
    <source>
        <dbReference type="ARBA" id="ARBA00004123"/>
    </source>
</evidence>
<dbReference type="AlphaFoldDB" id="A0A2A6CDQ8"/>
<dbReference type="Pfam" id="PF07808">
    <property type="entry name" value="RED_N"/>
    <property type="match status" value="1"/>
</dbReference>
<accession>A0A8R1YLF4</accession>
<feature type="compositionally biased region" description="Basic and acidic residues" evidence="3">
    <location>
        <begin position="205"/>
        <end position="217"/>
    </location>
</feature>
<reference evidence="5" key="1">
    <citation type="journal article" date="2008" name="Nat. Genet.">
        <title>The Pristionchus pacificus genome provides a unique perspective on nematode lifestyle and parasitism.</title>
        <authorList>
            <person name="Dieterich C."/>
            <person name="Clifton S.W."/>
            <person name="Schuster L.N."/>
            <person name="Chinwalla A."/>
            <person name="Delehaunty K."/>
            <person name="Dinkelacker I."/>
            <person name="Fulton L."/>
            <person name="Fulton R."/>
            <person name="Godfrey J."/>
            <person name="Minx P."/>
            <person name="Mitreva M."/>
            <person name="Roeseler W."/>
            <person name="Tian H."/>
            <person name="Witte H."/>
            <person name="Yang S.P."/>
            <person name="Wilson R.K."/>
            <person name="Sommer R.J."/>
        </authorList>
    </citation>
    <scope>NUCLEOTIDE SEQUENCE [LARGE SCALE GENOMIC DNA]</scope>
    <source>
        <strain evidence="5">PS312</strain>
    </source>
</reference>
<accession>A0A2A6CDQ8</accession>
<proteinExistence type="predicted"/>
<dbReference type="GO" id="GO:0007638">
    <property type="term" value="P:mechanosensory behavior"/>
    <property type="evidence" value="ECO:0007669"/>
    <property type="project" value="EnsemblMetazoa"/>
</dbReference>
<feature type="compositionally biased region" description="Basic and acidic residues" evidence="3">
    <location>
        <begin position="30"/>
        <end position="39"/>
    </location>
</feature>
<evidence type="ECO:0000256" key="2">
    <source>
        <dbReference type="ARBA" id="ARBA00023242"/>
    </source>
</evidence>
<feature type="region of interest" description="Disordered" evidence="3">
    <location>
        <begin position="324"/>
        <end position="391"/>
    </location>
</feature>
<gene>
    <name evidence="4" type="primary">WBGene00205224</name>
</gene>
<dbReference type="GO" id="GO:0002119">
    <property type="term" value="P:nematode larval development"/>
    <property type="evidence" value="ECO:0007669"/>
    <property type="project" value="EnsemblMetazoa"/>
</dbReference>
<dbReference type="PANTHER" id="PTHR12765">
    <property type="entry name" value="RED PROTEIN IK FACTOR CYTOKINE IK"/>
    <property type="match status" value="1"/>
</dbReference>
<keyword evidence="2" id="KW-0539">Nucleus</keyword>
<dbReference type="Proteomes" id="UP000005239">
    <property type="component" value="Unassembled WGS sequence"/>
</dbReference>
<feature type="region of interest" description="Disordered" evidence="3">
    <location>
        <begin position="55"/>
        <end position="100"/>
    </location>
</feature>
<evidence type="ECO:0000313" key="4">
    <source>
        <dbReference type="EnsemblMetazoa" id="PPA32363.1"/>
    </source>
</evidence>
<dbReference type="GO" id="GO:0009792">
    <property type="term" value="P:embryo development ending in birth or egg hatching"/>
    <property type="evidence" value="ECO:0007669"/>
    <property type="project" value="EnsemblMetazoa"/>
</dbReference>
<feature type="compositionally biased region" description="Basic and acidic residues" evidence="3">
    <location>
        <begin position="334"/>
        <end position="391"/>
    </location>
</feature>
<evidence type="ECO:0000313" key="5">
    <source>
        <dbReference type="Proteomes" id="UP000005239"/>
    </source>
</evidence>
<protein>
    <submittedName>
        <fullName evidence="4">Smu-2</fullName>
    </submittedName>
</protein>
<dbReference type="InterPro" id="IPR039896">
    <property type="entry name" value="Red-like"/>
</dbReference>
<comment type="subcellular location">
    <subcellularLocation>
        <location evidence="1">Nucleus</location>
    </subcellularLocation>
</comment>
<keyword evidence="5" id="KW-1185">Reference proteome</keyword>
<dbReference type="GO" id="GO:0048644">
    <property type="term" value="P:muscle organ morphogenesis"/>
    <property type="evidence" value="ECO:0007669"/>
    <property type="project" value="EnsemblMetazoa"/>
</dbReference>
<dbReference type="GO" id="GO:0048666">
    <property type="term" value="P:neuron development"/>
    <property type="evidence" value="ECO:0007669"/>
    <property type="project" value="EnsemblMetazoa"/>
</dbReference>